<protein>
    <recommendedName>
        <fullName evidence="5">GPI-anchor transamidase</fullName>
    </recommendedName>
</protein>
<sequence length="491" mass="55305">MLLSVLVASLLHIGECTGYIGASIATIGPDTFGCLGQYQKALADASLDYGMAVKVADYINSRGDVQKLEIDMLSKYNEVNAILVSTSRYYYNYRHAANLLALSSKLYELGLVSRNNMLSLATETCLCHPTNSFPGRMYVGKSVNIAAYKGNIADDKDNIFLENMYIPYRSSGTRLHHLRYIMTQRFPKKFPRSSRITTKYRVELGSVDPQFDLPTQLVFLTGHGGDRYFQFQAKDVIAANDIELYMSEFFIKHPNVRTFMITDTCQASTMFEGLDKSASLAWVASSPRGVNSYSYNANSQLTVSTVGKFTFYLSGFVESVVKGIKERGDRVAVSRFSLGQLKRHMERHCPEESAVFHANHRILHNNSGVTMNKMKEGENSQTFGVNANSAGFIGLSDMKKVYLGQFVFNYRTAYFNGYRWPLGLHTRSNDLTTLKMQHHECCDLDNDLFLRLESGRLHGKIRECGLLTSVVQEPSKLQIALAILFLWVLYL</sequence>
<evidence type="ECO:0000313" key="4">
    <source>
        <dbReference type="Proteomes" id="UP001195914"/>
    </source>
</evidence>
<keyword evidence="4" id="KW-1185">Reference proteome</keyword>
<dbReference type="EMBL" id="JAHBMH010000034">
    <property type="protein sequence ID" value="KAK1936839.1"/>
    <property type="molecule type" value="Genomic_DNA"/>
</dbReference>
<keyword evidence="1 2" id="KW-0732">Signal</keyword>
<evidence type="ECO:0000256" key="1">
    <source>
        <dbReference type="ARBA" id="ARBA00022729"/>
    </source>
</evidence>
<reference evidence="3" key="2">
    <citation type="submission" date="2021-05" db="EMBL/GenBank/DDBJ databases">
        <authorList>
            <person name="Pain A."/>
        </authorList>
    </citation>
    <scope>NUCLEOTIDE SEQUENCE</scope>
    <source>
        <strain evidence="3">1802A</strain>
    </source>
</reference>
<proteinExistence type="predicted"/>
<dbReference type="GO" id="GO:0003923">
    <property type="term" value="F:GPI-anchor transamidase activity"/>
    <property type="evidence" value="ECO:0007669"/>
    <property type="project" value="InterPro"/>
</dbReference>
<evidence type="ECO:0000313" key="3">
    <source>
        <dbReference type="EMBL" id="KAK1936839.1"/>
    </source>
</evidence>
<dbReference type="PANTHER" id="PTHR48067:SF1">
    <property type="entry name" value="GPI-ANCHOR TRANSAMIDASE"/>
    <property type="match status" value="1"/>
</dbReference>
<accession>A0AAD9GE78</accession>
<dbReference type="Proteomes" id="UP001195914">
    <property type="component" value="Unassembled WGS sequence"/>
</dbReference>
<evidence type="ECO:0000256" key="2">
    <source>
        <dbReference type="SAM" id="SignalP"/>
    </source>
</evidence>
<comment type="caution">
    <text evidence="3">The sequence shown here is derived from an EMBL/GenBank/DDBJ whole genome shotgun (WGS) entry which is preliminary data.</text>
</comment>
<evidence type="ECO:0008006" key="5">
    <source>
        <dbReference type="Google" id="ProtNLM"/>
    </source>
</evidence>
<gene>
    <name evidence="3" type="ORF">X943_000799</name>
</gene>
<feature type="signal peptide" evidence="2">
    <location>
        <begin position="1"/>
        <end position="18"/>
    </location>
</feature>
<dbReference type="AlphaFoldDB" id="A0AAD9GE78"/>
<dbReference type="InterPro" id="IPR028361">
    <property type="entry name" value="GPI_transamidase"/>
</dbReference>
<dbReference type="PANTHER" id="PTHR48067">
    <property type="entry name" value="GPI-ANCHOR TRANSAMIDASE"/>
    <property type="match status" value="1"/>
</dbReference>
<feature type="chain" id="PRO_5042240175" description="GPI-anchor transamidase" evidence="2">
    <location>
        <begin position="19"/>
        <end position="491"/>
    </location>
</feature>
<reference evidence="3" key="1">
    <citation type="journal article" date="2014" name="Nucleic Acids Res.">
        <title>The evolutionary dynamics of variant antigen genes in Babesia reveal a history of genomic innovation underlying host-parasite interaction.</title>
        <authorList>
            <person name="Jackson A.P."/>
            <person name="Otto T.D."/>
            <person name="Darby A."/>
            <person name="Ramaprasad A."/>
            <person name="Xia D."/>
            <person name="Echaide I.E."/>
            <person name="Farber M."/>
            <person name="Gahlot S."/>
            <person name="Gamble J."/>
            <person name="Gupta D."/>
            <person name="Gupta Y."/>
            <person name="Jackson L."/>
            <person name="Malandrin L."/>
            <person name="Malas T.B."/>
            <person name="Moussa E."/>
            <person name="Nair M."/>
            <person name="Reid A.J."/>
            <person name="Sanders M."/>
            <person name="Sharma J."/>
            <person name="Tracey A."/>
            <person name="Quail M.A."/>
            <person name="Weir W."/>
            <person name="Wastling J.M."/>
            <person name="Hall N."/>
            <person name="Willadsen P."/>
            <person name="Lingelbach K."/>
            <person name="Shiels B."/>
            <person name="Tait A."/>
            <person name="Berriman M."/>
            <person name="Allred D.R."/>
            <person name="Pain A."/>
        </authorList>
    </citation>
    <scope>NUCLEOTIDE SEQUENCE</scope>
    <source>
        <strain evidence="3">1802A</strain>
    </source>
</reference>
<dbReference type="GO" id="GO:0016255">
    <property type="term" value="P:attachment of GPI anchor to protein"/>
    <property type="evidence" value="ECO:0007669"/>
    <property type="project" value="InterPro"/>
</dbReference>
<name>A0AAD9GE78_BABDI</name>
<organism evidence="3 4">
    <name type="scientific">Babesia divergens</name>
    <dbReference type="NCBI Taxonomy" id="32595"/>
    <lineage>
        <taxon>Eukaryota</taxon>
        <taxon>Sar</taxon>
        <taxon>Alveolata</taxon>
        <taxon>Apicomplexa</taxon>
        <taxon>Aconoidasida</taxon>
        <taxon>Piroplasmida</taxon>
        <taxon>Babesiidae</taxon>
        <taxon>Babesia</taxon>
    </lineage>
</organism>
<dbReference type="GO" id="GO:0042765">
    <property type="term" value="C:GPI-anchor transamidase complex"/>
    <property type="evidence" value="ECO:0007669"/>
    <property type="project" value="InterPro"/>
</dbReference>
<dbReference type="Gene3D" id="3.40.50.1460">
    <property type="match status" value="1"/>
</dbReference>